<proteinExistence type="predicted"/>
<evidence type="ECO:0000313" key="2">
    <source>
        <dbReference type="Proteomes" id="UP000242814"/>
    </source>
</evidence>
<protein>
    <submittedName>
        <fullName evidence="1">Uncharacterized protein</fullName>
    </submittedName>
</protein>
<sequence>MYVTRLSLGSGRRAGAKLRWCSRVINQPMAAGKT</sequence>
<organism evidence="1 2">
    <name type="scientific">Paracoccidioides brasiliensis</name>
    <dbReference type="NCBI Taxonomy" id="121759"/>
    <lineage>
        <taxon>Eukaryota</taxon>
        <taxon>Fungi</taxon>
        <taxon>Dikarya</taxon>
        <taxon>Ascomycota</taxon>
        <taxon>Pezizomycotina</taxon>
        <taxon>Eurotiomycetes</taxon>
        <taxon>Eurotiomycetidae</taxon>
        <taxon>Onygenales</taxon>
        <taxon>Ajellomycetaceae</taxon>
        <taxon>Paracoccidioides</taxon>
    </lineage>
</organism>
<accession>A0A1D2JFL4</accession>
<reference evidence="1 2" key="1">
    <citation type="submission" date="2016-06" db="EMBL/GenBank/DDBJ databases">
        <authorList>
            <person name="Kjaerup R.B."/>
            <person name="Dalgaard T.S."/>
            <person name="Juul-Madsen H.R."/>
        </authorList>
    </citation>
    <scope>NUCLEOTIDE SEQUENCE [LARGE SCALE GENOMIC DNA]</scope>
    <source>
        <strain evidence="1 2">Pb300</strain>
    </source>
</reference>
<gene>
    <name evidence="1" type="ORF">ACO22_03564</name>
</gene>
<dbReference type="EMBL" id="LZYO01000124">
    <property type="protein sequence ID" value="ODH30409.1"/>
    <property type="molecule type" value="Genomic_DNA"/>
</dbReference>
<name>A0A1D2JFL4_PARBR</name>
<dbReference type="AlphaFoldDB" id="A0A1D2JFL4"/>
<dbReference type="Proteomes" id="UP000242814">
    <property type="component" value="Unassembled WGS sequence"/>
</dbReference>
<evidence type="ECO:0000313" key="1">
    <source>
        <dbReference type="EMBL" id="ODH30409.1"/>
    </source>
</evidence>
<comment type="caution">
    <text evidence="1">The sequence shown here is derived from an EMBL/GenBank/DDBJ whole genome shotgun (WGS) entry which is preliminary data.</text>
</comment>